<organism evidence="2 3">
    <name type="scientific">Gillisia lutea</name>
    <dbReference type="NCBI Taxonomy" id="2909668"/>
    <lineage>
        <taxon>Bacteria</taxon>
        <taxon>Pseudomonadati</taxon>
        <taxon>Bacteroidota</taxon>
        <taxon>Flavobacteriia</taxon>
        <taxon>Flavobacteriales</taxon>
        <taxon>Flavobacteriaceae</taxon>
        <taxon>Gillisia</taxon>
    </lineage>
</organism>
<proteinExistence type="predicted"/>
<evidence type="ECO:0000256" key="1">
    <source>
        <dbReference type="SAM" id="SignalP"/>
    </source>
</evidence>
<evidence type="ECO:0000313" key="3">
    <source>
        <dbReference type="Proteomes" id="UP001179363"/>
    </source>
</evidence>
<gene>
    <name evidence="2" type="ORF">L1I30_05680</name>
</gene>
<feature type="chain" id="PRO_5045601472" evidence="1">
    <location>
        <begin position="22"/>
        <end position="301"/>
    </location>
</feature>
<dbReference type="EMBL" id="JAKGTH010000007">
    <property type="protein sequence ID" value="MCF4101147.1"/>
    <property type="molecule type" value="Genomic_DNA"/>
</dbReference>
<sequence length="301" mass="33301">MNIRLTIGVFLMAVIFANISAQNTNNSAKKESDSSKSYILTDVSYISDAVFMGRRDSIKAPYIMPSIGYYDKSGFYADASASYLVGSEENRVDLFLVSAGYLFDVGKLGGGIAATKYFFNDDSYNVQSETQGNLTGFLSYDFEVAELSVIASSYFNDGSSADFFGGLMLAHNFYGMDNKLLISPSVSMYMGSQYFYEEYYNTSRLGNRKGKGTGQGSGGAINTVSSSISIDEASEFNILNVELSLPFQYYHNSFIFSIAPYWSFPQTSSTITTEDQVFTEDLDDIFYVSVGISYWFNTAKN</sequence>
<keyword evidence="1" id="KW-0732">Signal</keyword>
<feature type="signal peptide" evidence="1">
    <location>
        <begin position="1"/>
        <end position="21"/>
    </location>
</feature>
<keyword evidence="3" id="KW-1185">Reference proteome</keyword>
<dbReference type="RefSeq" id="WP_236133297.1">
    <property type="nucleotide sequence ID" value="NZ_JAKGTH010000007.1"/>
</dbReference>
<comment type="caution">
    <text evidence="2">The sequence shown here is derived from an EMBL/GenBank/DDBJ whole genome shotgun (WGS) entry which is preliminary data.</text>
</comment>
<evidence type="ECO:0000313" key="2">
    <source>
        <dbReference type="EMBL" id="MCF4101147.1"/>
    </source>
</evidence>
<name>A0ABS9EE48_9FLAO</name>
<protein>
    <submittedName>
        <fullName evidence="2">Uncharacterized protein</fullName>
    </submittedName>
</protein>
<reference evidence="2" key="1">
    <citation type="submission" date="2022-01" db="EMBL/GenBank/DDBJ databases">
        <title>Gillisia lutea sp. nov., isolated from marine plastic residues from the Malvarosa beach (Valencia, Spain).</title>
        <authorList>
            <person name="Vidal-Verdu A."/>
            <person name="Molina-Menor E."/>
            <person name="Satari L."/>
            <person name="Pascual J."/>
            <person name="Pereto J."/>
            <person name="Porcar M."/>
        </authorList>
    </citation>
    <scope>NUCLEOTIDE SEQUENCE</scope>
    <source>
        <strain evidence="2">M10.2A</strain>
    </source>
</reference>
<dbReference type="Proteomes" id="UP001179363">
    <property type="component" value="Unassembled WGS sequence"/>
</dbReference>
<accession>A0ABS9EE48</accession>